<protein>
    <submittedName>
        <fullName evidence="1">Uncharacterized protein</fullName>
    </submittedName>
</protein>
<name>A0A0F8XZT7_9ZZZZ</name>
<accession>A0A0F8XZT7</accession>
<sequence length="44" mass="4871">MADQTTIQSATQNVCEALAKEGWVSYEQLREGLEDTVNLDKAIT</sequence>
<feature type="non-terminal residue" evidence="1">
    <location>
        <position position="44"/>
    </location>
</feature>
<dbReference type="EMBL" id="LAZR01056232">
    <property type="protein sequence ID" value="KKK74617.1"/>
    <property type="molecule type" value="Genomic_DNA"/>
</dbReference>
<dbReference type="AlphaFoldDB" id="A0A0F8XZT7"/>
<comment type="caution">
    <text evidence="1">The sequence shown here is derived from an EMBL/GenBank/DDBJ whole genome shotgun (WGS) entry which is preliminary data.</text>
</comment>
<reference evidence="1" key="1">
    <citation type="journal article" date="2015" name="Nature">
        <title>Complex archaea that bridge the gap between prokaryotes and eukaryotes.</title>
        <authorList>
            <person name="Spang A."/>
            <person name="Saw J.H."/>
            <person name="Jorgensen S.L."/>
            <person name="Zaremba-Niedzwiedzka K."/>
            <person name="Martijn J."/>
            <person name="Lind A.E."/>
            <person name="van Eijk R."/>
            <person name="Schleper C."/>
            <person name="Guy L."/>
            <person name="Ettema T.J."/>
        </authorList>
    </citation>
    <scope>NUCLEOTIDE SEQUENCE</scope>
</reference>
<proteinExistence type="predicted"/>
<gene>
    <name evidence="1" type="ORF">LCGC14_2882010</name>
</gene>
<organism evidence="1">
    <name type="scientific">marine sediment metagenome</name>
    <dbReference type="NCBI Taxonomy" id="412755"/>
    <lineage>
        <taxon>unclassified sequences</taxon>
        <taxon>metagenomes</taxon>
        <taxon>ecological metagenomes</taxon>
    </lineage>
</organism>
<evidence type="ECO:0000313" key="1">
    <source>
        <dbReference type="EMBL" id="KKK74617.1"/>
    </source>
</evidence>